<protein>
    <submittedName>
        <fullName evidence="1">Uncharacterized protein</fullName>
    </submittedName>
</protein>
<accession>R4UJG9</accession>
<dbReference type="HOGENOM" id="CLU_2773822_0_0_14"/>
<dbReference type="AlphaFoldDB" id="R4UJG9"/>
<proteinExistence type="predicted"/>
<dbReference type="PATRIC" id="fig|1276227.3.peg.890"/>
<keyword evidence="2" id="KW-1185">Reference proteome</keyword>
<dbReference type="RefSeq" id="WP_016339277.1">
    <property type="nucleotide sequence ID" value="NC_021280.1"/>
</dbReference>
<dbReference type="KEGG" id="scr:SCHRY_v1c08830"/>
<dbReference type="OrthoDB" id="9842916at2"/>
<name>R4UJG9_9MOLU</name>
<evidence type="ECO:0000313" key="1">
    <source>
        <dbReference type="EMBL" id="AGM25456.1"/>
    </source>
</evidence>
<organism evidence="1 2">
    <name type="scientific">Spiroplasma chrysopicola DF-1</name>
    <dbReference type="NCBI Taxonomy" id="1276227"/>
    <lineage>
        <taxon>Bacteria</taxon>
        <taxon>Bacillati</taxon>
        <taxon>Mycoplasmatota</taxon>
        <taxon>Mollicutes</taxon>
        <taxon>Entomoplasmatales</taxon>
        <taxon>Spiroplasmataceae</taxon>
        <taxon>Spiroplasma</taxon>
    </lineage>
</organism>
<evidence type="ECO:0000313" key="2">
    <source>
        <dbReference type="Proteomes" id="UP000013964"/>
    </source>
</evidence>
<gene>
    <name evidence="1" type="ORF">SCHRY_v1c08830</name>
</gene>
<dbReference type="EMBL" id="CP005077">
    <property type="protein sequence ID" value="AGM25456.1"/>
    <property type="molecule type" value="Genomic_DNA"/>
</dbReference>
<reference evidence="1 2" key="1">
    <citation type="journal article" date="2013" name="Genome Biol. Evol.">
        <title>Complete genomes of two dipteran-associated spiroplasmas provided insights into the origin, dynamics, and impacts of viral invasion in spiroplasma.</title>
        <authorList>
            <person name="Ku C."/>
            <person name="Lo W.S."/>
            <person name="Chen L.L."/>
            <person name="Kuo C.H."/>
        </authorList>
    </citation>
    <scope>NUCLEOTIDE SEQUENCE [LARGE SCALE GENOMIC DNA]</scope>
    <source>
        <strain evidence="1 2">DF-1</strain>
    </source>
</reference>
<dbReference type="Proteomes" id="UP000013964">
    <property type="component" value="Chromosome"/>
</dbReference>
<sequence length="69" mass="8406">MTRNDKEKILAHFRRQFNSQDIFPCVLCGEPTEEHQSCCSTCMYDLTPKMIEDYQRIGPEKFWFKYYEK</sequence>
<dbReference type="STRING" id="1276227.SCHRY_v1c08830"/>